<keyword evidence="12" id="KW-1185">Reference proteome</keyword>
<keyword evidence="10" id="KW-0862">Zinc</keyword>
<feature type="active site" description="Nucleophile" evidence="10">
    <location>
        <position position="9"/>
    </location>
</feature>
<dbReference type="FunFam" id="3.40.50.1000:FF:000061">
    <property type="entry name" value="Histidine biosynthesis bifunctional protein HisB"/>
    <property type="match status" value="1"/>
</dbReference>
<dbReference type="NCBIfam" id="TIGR01662">
    <property type="entry name" value="HAD-SF-IIIA"/>
    <property type="match status" value="1"/>
</dbReference>
<dbReference type="UniPathway" id="UPA00031">
    <property type="reaction ID" value="UER00011"/>
</dbReference>
<dbReference type="SUPFAM" id="SSF54211">
    <property type="entry name" value="Ribosomal protein S5 domain 2-like"/>
    <property type="match status" value="2"/>
</dbReference>
<dbReference type="InterPro" id="IPR000807">
    <property type="entry name" value="ImidazoleglycerolP_deHydtase"/>
</dbReference>
<proteinExistence type="inferred from homology"/>
<accession>A0A420EFT3</accession>
<dbReference type="OrthoDB" id="9790411at2"/>
<dbReference type="CDD" id="cd07914">
    <property type="entry name" value="IGPD"/>
    <property type="match status" value="1"/>
</dbReference>
<evidence type="ECO:0000256" key="2">
    <source>
        <dbReference type="ARBA" id="ARBA00022490"/>
    </source>
</evidence>
<evidence type="ECO:0000313" key="11">
    <source>
        <dbReference type="EMBL" id="RKF19569.1"/>
    </source>
</evidence>
<dbReference type="NCBIfam" id="NF002114">
    <property type="entry name" value="PRK00951.2-4"/>
    <property type="match status" value="1"/>
</dbReference>
<dbReference type="GO" id="GO:0004424">
    <property type="term" value="F:imidazoleglycerol-phosphate dehydratase activity"/>
    <property type="evidence" value="ECO:0007669"/>
    <property type="project" value="UniProtKB-UniRule"/>
</dbReference>
<feature type="binding site" evidence="10">
    <location>
        <position position="95"/>
    </location>
    <ligand>
        <name>Zn(2+)</name>
        <dbReference type="ChEBI" id="CHEBI:29105"/>
    </ligand>
</feature>
<evidence type="ECO:0000256" key="9">
    <source>
        <dbReference type="ARBA" id="ARBA00023268"/>
    </source>
</evidence>
<dbReference type="InterPro" id="IPR023214">
    <property type="entry name" value="HAD_sf"/>
</dbReference>
<dbReference type="AlphaFoldDB" id="A0A420EFT3"/>
<comment type="catalytic activity">
    <reaction evidence="10">
        <text>D-erythro-1-(imidazol-4-yl)glycerol 3-phosphate = 3-(imidazol-4-yl)-2-oxopropyl phosphate + H2O</text>
        <dbReference type="Rhea" id="RHEA:11040"/>
        <dbReference type="ChEBI" id="CHEBI:15377"/>
        <dbReference type="ChEBI" id="CHEBI:57766"/>
        <dbReference type="ChEBI" id="CHEBI:58278"/>
        <dbReference type="EC" id="4.2.1.19"/>
    </reaction>
</comment>
<dbReference type="InterPro" id="IPR006549">
    <property type="entry name" value="HAD-SF_hydro_IIIA"/>
</dbReference>
<dbReference type="RefSeq" id="WP_120353574.1">
    <property type="nucleotide sequence ID" value="NZ_RAQO01000004.1"/>
</dbReference>
<dbReference type="GO" id="GO:0046872">
    <property type="term" value="F:metal ion binding"/>
    <property type="evidence" value="ECO:0007669"/>
    <property type="project" value="UniProtKB-KW"/>
</dbReference>
<dbReference type="EC" id="4.2.1.19" evidence="10"/>
<dbReference type="InterPro" id="IPR036412">
    <property type="entry name" value="HAD-like_sf"/>
</dbReference>
<dbReference type="FunFam" id="3.30.230.40:FF:000001">
    <property type="entry name" value="Imidazoleglycerol-phosphate dehydratase HisB"/>
    <property type="match status" value="1"/>
</dbReference>
<dbReference type="PANTHER" id="PTHR23133">
    <property type="entry name" value="IMIDAZOLEGLYCEROL-PHOSPHATE DEHYDRATASE HIS7"/>
    <property type="match status" value="1"/>
</dbReference>
<dbReference type="PROSITE" id="PS00954">
    <property type="entry name" value="IGP_DEHYDRATASE_1"/>
    <property type="match status" value="1"/>
</dbReference>
<reference evidence="11 12" key="1">
    <citation type="submission" date="2018-09" db="EMBL/GenBank/DDBJ databases">
        <authorList>
            <person name="Wang Z."/>
        </authorList>
    </citation>
    <scope>NUCLEOTIDE SEQUENCE [LARGE SCALE GENOMIC DNA]</scope>
    <source>
        <strain evidence="11 12">ALS 81</strain>
    </source>
</reference>
<evidence type="ECO:0000256" key="7">
    <source>
        <dbReference type="ARBA" id="ARBA00023102"/>
    </source>
</evidence>
<dbReference type="InterPro" id="IPR020568">
    <property type="entry name" value="Ribosomal_Su5_D2-typ_SF"/>
</dbReference>
<evidence type="ECO:0000256" key="10">
    <source>
        <dbReference type="HAMAP-Rule" id="MF_01022"/>
    </source>
</evidence>
<evidence type="ECO:0000256" key="6">
    <source>
        <dbReference type="ARBA" id="ARBA00022842"/>
    </source>
</evidence>
<organism evidence="11 12">
    <name type="scientific">Alginatibacterium sediminis</name>
    <dbReference type="NCBI Taxonomy" id="2164068"/>
    <lineage>
        <taxon>Bacteria</taxon>
        <taxon>Pseudomonadati</taxon>
        <taxon>Pseudomonadota</taxon>
        <taxon>Gammaproteobacteria</taxon>
        <taxon>Alteromonadales</taxon>
        <taxon>Alteromonadaceae</taxon>
        <taxon>Alginatibacterium</taxon>
    </lineage>
</organism>
<dbReference type="GO" id="GO:0004401">
    <property type="term" value="F:histidinol-phosphatase activity"/>
    <property type="evidence" value="ECO:0007669"/>
    <property type="project" value="UniProtKB-UniRule"/>
</dbReference>
<dbReference type="SUPFAM" id="SSF56784">
    <property type="entry name" value="HAD-like"/>
    <property type="match status" value="1"/>
</dbReference>
<feature type="region of interest" description="Histidinol-phosphatase" evidence="10">
    <location>
        <begin position="1"/>
        <end position="166"/>
    </location>
</feature>
<comment type="pathway">
    <text evidence="10">Amino-acid biosynthesis; L-histidine biosynthesis; L-histidine from 5-phospho-alpha-D-ribose 1-diphosphate: step 8/9.</text>
</comment>
<keyword evidence="7 10" id="KW-0368">Histidine biosynthesis</keyword>
<dbReference type="InterPro" id="IPR038494">
    <property type="entry name" value="IGPD_sf"/>
</dbReference>
<keyword evidence="3 10" id="KW-0028">Amino-acid biosynthesis</keyword>
<dbReference type="PANTHER" id="PTHR23133:SF2">
    <property type="entry name" value="IMIDAZOLEGLYCEROL-PHOSPHATE DEHYDRATASE"/>
    <property type="match status" value="1"/>
</dbReference>
<feature type="region of interest" description="Imidazoleglycerol-phosphate dehydratase" evidence="10">
    <location>
        <begin position="167"/>
        <end position="355"/>
    </location>
</feature>
<comment type="similarity">
    <text evidence="10">In the N-terminal section; belongs to the histidinol-phosphatase family.</text>
</comment>
<dbReference type="Pfam" id="PF13242">
    <property type="entry name" value="Hydrolase_like"/>
    <property type="match status" value="1"/>
</dbReference>
<dbReference type="GO" id="GO:0000105">
    <property type="term" value="P:L-histidine biosynthetic process"/>
    <property type="evidence" value="ECO:0007669"/>
    <property type="project" value="UniProtKB-UniRule"/>
</dbReference>
<feature type="binding site" evidence="10">
    <location>
        <position position="9"/>
    </location>
    <ligand>
        <name>Mg(2+)</name>
        <dbReference type="ChEBI" id="CHEBI:18420"/>
    </ligand>
</feature>
<dbReference type="NCBIfam" id="NF003937">
    <property type="entry name" value="PRK05446.1"/>
    <property type="match status" value="1"/>
</dbReference>
<dbReference type="Gene3D" id="3.40.50.1000">
    <property type="entry name" value="HAD superfamily/HAD-like"/>
    <property type="match status" value="1"/>
</dbReference>
<dbReference type="EC" id="3.1.3.15" evidence="10"/>
<gene>
    <name evidence="10 11" type="primary">hisB</name>
    <name evidence="11" type="ORF">DBZ36_03640</name>
</gene>
<dbReference type="HAMAP" id="MF_01022">
    <property type="entry name" value="Bifunc_HisB"/>
    <property type="match status" value="1"/>
</dbReference>
<dbReference type="NCBIfam" id="NF002111">
    <property type="entry name" value="PRK00951.2-1"/>
    <property type="match status" value="1"/>
</dbReference>
<dbReference type="InterPro" id="IPR005954">
    <property type="entry name" value="HisB_N"/>
</dbReference>
<dbReference type="CDD" id="cd07503">
    <property type="entry name" value="HAD_HisB-N"/>
    <property type="match status" value="1"/>
</dbReference>
<comment type="subcellular location">
    <subcellularLocation>
        <location evidence="10">Cytoplasm</location>
    </subcellularLocation>
</comment>
<feature type="binding site" evidence="10">
    <location>
        <position position="93"/>
    </location>
    <ligand>
        <name>Zn(2+)</name>
        <dbReference type="ChEBI" id="CHEBI:29105"/>
    </ligand>
</feature>
<keyword evidence="6 10" id="KW-0460">Magnesium</keyword>
<dbReference type="NCBIfam" id="TIGR01261">
    <property type="entry name" value="hisB_Nterm"/>
    <property type="match status" value="1"/>
</dbReference>
<keyword evidence="2 10" id="KW-0963">Cytoplasm</keyword>
<comment type="catalytic activity">
    <reaction evidence="10">
        <text>L-histidinol phosphate + H2O = L-histidinol + phosphate</text>
        <dbReference type="Rhea" id="RHEA:14465"/>
        <dbReference type="ChEBI" id="CHEBI:15377"/>
        <dbReference type="ChEBI" id="CHEBI:43474"/>
        <dbReference type="ChEBI" id="CHEBI:57699"/>
        <dbReference type="ChEBI" id="CHEBI:57980"/>
        <dbReference type="EC" id="3.1.3.15"/>
    </reaction>
</comment>
<sequence>MQQAILFIDRDGTLIDEPISDKQVDRIDKVVLEPLVIPELLKLQAAGFRLVMVSNQDGLGTNSFPTPDFDLAQNYMMAIFNSQGIRFDDVLICPHFEEQNCSCRKPRLGLVKDYLQAGKVDFANSYVIGDRHTDVQLAENMGLQSFQYSRESLSWPMITRALLSKGRKATVQRDTNETQIAVSVDLDNPGNNAIETGIGFFDHMLDQIATHGKFSLQCKVSGDLHIDDHHSVEDTALALGQALREALGNKRGIGRFGFVLPMDECQAQCALDLSGRAYLKFDAQFPRDHIGEFATEMVPHFFKSLSDSLACTLHLEAQGQNTHHIVEALFKCFGRTLGQAIKIEGDALPSSKGVL</sequence>
<evidence type="ECO:0000313" key="12">
    <source>
        <dbReference type="Proteomes" id="UP000286482"/>
    </source>
</evidence>
<comment type="cofactor">
    <cofactor evidence="10">
        <name>Zn(2+)</name>
        <dbReference type="ChEBI" id="CHEBI:29105"/>
    </cofactor>
</comment>
<keyword evidence="9 10" id="KW-0511">Multifunctional enzyme</keyword>
<feature type="active site" description="Proton donor" evidence="10">
    <location>
        <position position="11"/>
    </location>
</feature>
<dbReference type="NCBIfam" id="TIGR01656">
    <property type="entry name" value="Histidinol-ppas"/>
    <property type="match status" value="1"/>
</dbReference>
<evidence type="ECO:0000256" key="8">
    <source>
        <dbReference type="ARBA" id="ARBA00023239"/>
    </source>
</evidence>
<dbReference type="Proteomes" id="UP000286482">
    <property type="component" value="Unassembled WGS sequence"/>
</dbReference>
<dbReference type="InterPro" id="IPR006543">
    <property type="entry name" value="Histidinol-phos"/>
</dbReference>
<evidence type="ECO:0000256" key="5">
    <source>
        <dbReference type="ARBA" id="ARBA00022801"/>
    </source>
</evidence>
<dbReference type="PROSITE" id="PS00955">
    <property type="entry name" value="IGP_DEHYDRATASE_2"/>
    <property type="match status" value="1"/>
</dbReference>
<dbReference type="GO" id="GO:0005737">
    <property type="term" value="C:cytoplasm"/>
    <property type="evidence" value="ECO:0007669"/>
    <property type="project" value="UniProtKB-SubCell"/>
</dbReference>
<protein>
    <recommendedName>
        <fullName evidence="10">Histidine biosynthesis bifunctional protein HisB</fullName>
    </recommendedName>
    <domain>
        <recommendedName>
            <fullName evidence="10">Histidinol-phosphatase</fullName>
            <ecNumber evidence="10">3.1.3.15</ecNumber>
        </recommendedName>
    </domain>
    <domain>
        <recommendedName>
            <fullName evidence="10">Imidazoleglycerol-phosphate dehydratase</fullName>
            <shortName evidence="10">IGPD</shortName>
            <ecNumber evidence="10">4.2.1.19</ecNumber>
        </recommendedName>
    </domain>
</protein>
<dbReference type="InterPro" id="IPR020566">
    <property type="entry name" value="His_synth_bifunc_HisB"/>
</dbReference>
<dbReference type="HAMAP" id="MF_00076">
    <property type="entry name" value="HisB"/>
    <property type="match status" value="1"/>
</dbReference>
<name>A0A420EFT3_9ALTE</name>
<dbReference type="Gene3D" id="3.30.230.40">
    <property type="entry name" value="Imidazole glycerol phosphate dehydratase, domain 1"/>
    <property type="match status" value="2"/>
</dbReference>
<feature type="binding site" evidence="10">
    <location>
        <position position="101"/>
    </location>
    <ligand>
        <name>Zn(2+)</name>
        <dbReference type="ChEBI" id="CHEBI:29105"/>
    </ligand>
</feature>
<comment type="caution">
    <text evidence="11">The sequence shown here is derived from an EMBL/GenBank/DDBJ whole genome shotgun (WGS) entry which is preliminary data.</text>
</comment>
<feature type="binding site" evidence="10">
    <location>
        <position position="130"/>
    </location>
    <ligand>
        <name>Mg(2+)</name>
        <dbReference type="ChEBI" id="CHEBI:18420"/>
    </ligand>
</feature>
<keyword evidence="8 10" id="KW-0456">Lyase</keyword>
<dbReference type="EMBL" id="RAQO01000004">
    <property type="protein sequence ID" value="RKF19569.1"/>
    <property type="molecule type" value="Genomic_DNA"/>
</dbReference>
<dbReference type="FunFam" id="3.30.230.40:FF:000003">
    <property type="entry name" value="Imidazoleglycerol-phosphate dehydratase HisB"/>
    <property type="match status" value="1"/>
</dbReference>
<comment type="pathway">
    <text evidence="1 10">Amino-acid biosynthesis; L-histidine biosynthesis; L-histidine from 5-phospho-alpha-D-ribose 1-diphosphate: step 6/9.</text>
</comment>
<evidence type="ECO:0000256" key="4">
    <source>
        <dbReference type="ARBA" id="ARBA00022723"/>
    </source>
</evidence>
<feature type="binding site" evidence="10">
    <location>
        <position position="103"/>
    </location>
    <ligand>
        <name>Zn(2+)</name>
        <dbReference type="ChEBI" id="CHEBI:29105"/>
    </ligand>
</feature>
<evidence type="ECO:0000256" key="3">
    <source>
        <dbReference type="ARBA" id="ARBA00022605"/>
    </source>
</evidence>
<evidence type="ECO:0000256" key="1">
    <source>
        <dbReference type="ARBA" id="ARBA00005047"/>
    </source>
</evidence>
<dbReference type="Pfam" id="PF00475">
    <property type="entry name" value="IGPD"/>
    <property type="match status" value="1"/>
</dbReference>
<comment type="cofactor">
    <cofactor evidence="10">
        <name>Mg(2+)</name>
        <dbReference type="ChEBI" id="CHEBI:18420"/>
    </cofactor>
</comment>
<keyword evidence="5 10" id="KW-0378">Hydrolase</keyword>
<feature type="binding site" evidence="10">
    <location>
        <position position="11"/>
    </location>
    <ligand>
        <name>Mg(2+)</name>
        <dbReference type="ChEBI" id="CHEBI:18420"/>
    </ligand>
</feature>
<keyword evidence="4 10" id="KW-0479">Metal-binding</keyword>
<dbReference type="InterPro" id="IPR020565">
    <property type="entry name" value="ImidazoleglycerP_deHydtase_CS"/>
</dbReference>
<comment type="similarity">
    <text evidence="10">In the C-terminal section; belongs to the imidazoleglycerol-phosphate dehydratase family.</text>
</comment>